<dbReference type="Proteomes" id="UP001057402">
    <property type="component" value="Chromosome 4"/>
</dbReference>
<dbReference type="EMBL" id="CM042883">
    <property type="protein sequence ID" value="KAI4377628.1"/>
    <property type="molecule type" value="Genomic_DNA"/>
</dbReference>
<comment type="caution">
    <text evidence="1">The sequence shown here is derived from an EMBL/GenBank/DDBJ whole genome shotgun (WGS) entry which is preliminary data.</text>
</comment>
<accession>A0ACB9RJL3</accession>
<organism evidence="1 2">
    <name type="scientific">Melastoma candidum</name>
    <dbReference type="NCBI Taxonomy" id="119954"/>
    <lineage>
        <taxon>Eukaryota</taxon>
        <taxon>Viridiplantae</taxon>
        <taxon>Streptophyta</taxon>
        <taxon>Embryophyta</taxon>
        <taxon>Tracheophyta</taxon>
        <taxon>Spermatophyta</taxon>
        <taxon>Magnoliopsida</taxon>
        <taxon>eudicotyledons</taxon>
        <taxon>Gunneridae</taxon>
        <taxon>Pentapetalae</taxon>
        <taxon>rosids</taxon>
        <taxon>malvids</taxon>
        <taxon>Myrtales</taxon>
        <taxon>Melastomataceae</taxon>
        <taxon>Melastomatoideae</taxon>
        <taxon>Melastomateae</taxon>
        <taxon>Melastoma</taxon>
    </lineage>
</organism>
<reference evidence="2" key="1">
    <citation type="journal article" date="2023" name="Front. Plant Sci.">
        <title>Chromosomal-level genome assembly of Melastoma candidum provides insights into trichome evolution.</title>
        <authorList>
            <person name="Zhong Y."/>
            <person name="Wu W."/>
            <person name="Sun C."/>
            <person name="Zou P."/>
            <person name="Liu Y."/>
            <person name="Dai S."/>
            <person name="Zhou R."/>
        </authorList>
    </citation>
    <scope>NUCLEOTIDE SEQUENCE [LARGE SCALE GENOMIC DNA]</scope>
</reference>
<name>A0ACB9RJL3_9MYRT</name>
<evidence type="ECO:0000313" key="2">
    <source>
        <dbReference type="Proteomes" id="UP001057402"/>
    </source>
</evidence>
<sequence length="319" mass="36026">MEFRKEGRVEVWCKKRVAWRLAEVLSSDGNHLFIRYEDHPCSGDIAAPRKVLKQMVRPLQPAVTFIGSVKVDDVVEVLDLCSWNAAIVLRVISEWFYLVRLLGSCEEVNVSRANIRVHQAWEKCAGRTLVKVHGPRMFGTWKNQNSLIRYENLSCDVISCESRTSIKMKDDVRACLPDGKAEGSPLVPQRRLKRLSPNSLSSLEANSCCFHKRQATGTQSELLKLETGQLFRPLEREFLEKAALFSGTIIGSSLYLLPKDLMVELQGIVIIKIPEGLLPTNKGSINSSIFIWTDCPFHIHYSSDKVMTVLAGHDFKKPS</sequence>
<gene>
    <name evidence="1" type="ORF">MLD38_015225</name>
</gene>
<protein>
    <submittedName>
        <fullName evidence="1">Uncharacterized protein</fullName>
    </submittedName>
</protein>
<evidence type="ECO:0000313" key="1">
    <source>
        <dbReference type="EMBL" id="KAI4377628.1"/>
    </source>
</evidence>
<keyword evidence="2" id="KW-1185">Reference proteome</keyword>
<proteinExistence type="predicted"/>